<evidence type="ECO:0000256" key="6">
    <source>
        <dbReference type="ARBA" id="ARBA00022833"/>
    </source>
</evidence>
<dbReference type="GO" id="GO:0006145">
    <property type="term" value="P:purine nucleobase catabolic process"/>
    <property type="evidence" value="ECO:0007669"/>
    <property type="project" value="TreeGrafter"/>
</dbReference>
<dbReference type="InterPro" id="IPR006680">
    <property type="entry name" value="Amidohydro-rel"/>
</dbReference>
<dbReference type="SUPFAM" id="SSF51556">
    <property type="entry name" value="Metallo-dependent hydrolases"/>
    <property type="match status" value="1"/>
</dbReference>
<dbReference type="GO" id="GO:0000256">
    <property type="term" value="P:allantoin catabolic process"/>
    <property type="evidence" value="ECO:0007669"/>
    <property type="project" value="UniProtKB-UniRule"/>
</dbReference>
<feature type="binding site" evidence="7">
    <location>
        <position position="63"/>
    </location>
    <ligand>
        <name>Zn(2+)</name>
        <dbReference type="ChEBI" id="CHEBI:29105"/>
        <label>1</label>
    </ligand>
</feature>
<dbReference type="GO" id="GO:0004038">
    <property type="term" value="F:allantoinase activity"/>
    <property type="evidence" value="ECO:0007669"/>
    <property type="project" value="UniProtKB-UniRule"/>
</dbReference>
<feature type="binding site" evidence="7">
    <location>
        <position position="189"/>
    </location>
    <ligand>
        <name>Zn(2+)</name>
        <dbReference type="ChEBI" id="CHEBI:29105"/>
        <label>2</label>
    </ligand>
</feature>
<dbReference type="InterPro" id="IPR047604">
    <property type="entry name" value="Allantoinase_bact"/>
</dbReference>
<evidence type="ECO:0000256" key="4">
    <source>
        <dbReference type="ARBA" id="ARBA00022723"/>
    </source>
</evidence>
<keyword evidence="11" id="KW-1185">Reference proteome</keyword>
<evidence type="ECO:0000313" key="11">
    <source>
        <dbReference type="Proteomes" id="UP000535838"/>
    </source>
</evidence>
<dbReference type="Gene3D" id="2.30.40.10">
    <property type="entry name" value="Urease, subunit C, domain 1"/>
    <property type="match status" value="1"/>
</dbReference>
<comment type="catalytic activity">
    <reaction evidence="7">
        <text>(S)-allantoin + H2O = allantoate + H(+)</text>
        <dbReference type="Rhea" id="RHEA:17029"/>
        <dbReference type="ChEBI" id="CHEBI:15377"/>
        <dbReference type="ChEBI" id="CHEBI:15378"/>
        <dbReference type="ChEBI" id="CHEBI:15678"/>
        <dbReference type="ChEBI" id="CHEBI:17536"/>
        <dbReference type="EC" id="3.5.2.5"/>
    </reaction>
</comment>
<dbReference type="GO" id="GO:0050897">
    <property type="term" value="F:cobalt ion binding"/>
    <property type="evidence" value="ECO:0007669"/>
    <property type="project" value="InterPro"/>
</dbReference>
<feature type="binding site" description="via carbamate group" evidence="7">
    <location>
        <position position="150"/>
    </location>
    <ligand>
        <name>Zn(2+)</name>
        <dbReference type="ChEBI" id="CHEBI:29105"/>
        <label>2</label>
    </ligand>
</feature>
<keyword evidence="5 7" id="KW-0378">Hydrolase</keyword>
<keyword evidence="3 7" id="KW-0659">Purine metabolism</keyword>
<dbReference type="Pfam" id="PF01979">
    <property type="entry name" value="Amidohydro_1"/>
    <property type="match status" value="1"/>
</dbReference>
<dbReference type="NCBIfam" id="NF004839">
    <property type="entry name" value="PRK06189.1"/>
    <property type="match status" value="1"/>
</dbReference>
<comment type="subunit">
    <text evidence="2 7">Homotetramer.</text>
</comment>
<feature type="binding site" evidence="7">
    <location>
        <position position="65"/>
    </location>
    <ligand>
        <name>Zn(2+)</name>
        <dbReference type="ChEBI" id="CHEBI:29105"/>
        <label>1</label>
    </ligand>
</feature>
<dbReference type="NCBIfam" id="TIGR03178">
    <property type="entry name" value="allantoinase"/>
    <property type="match status" value="1"/>
</dbReference>
<comment type="pathway">
    <text evidence="7">Nitrogen metabolism; (S)-allantoin degradation; allantoate from (S)-allantoin: step 1/1.</text>
</comment>
<comment type="similarity">
    <text evidence="7">Belongs to the metallo-dependent hydrolases superfamily. Allantoinase family.</text>
</comment>
<evidence type="ECO:0000256" key="3">
    <source>
        <dbReference type="ARBA" id="ARBA00022631"/>
    </source>
</evidence>
<sequence length="473" mass="51253">MESPYDLLVKGGQVVLLDQVKRLDIGVRDGVIAAIEPELEAGASTVVVQAAGLWVLPGMVDTHVHLNEPNMGHWEGFVTGSAALAAGGVTTYIDMPLNGLPPTVNLPALRVKEKLAEGASAVDYAFWGGLVPGNVDQLEALAEAGIPAFKAFLSNPGGDGEERFREVDDWTLLEGMRKIASFGGLLALHAESDAITARLADEAAAQGRTGPLDFVKTRPVIAELEAVGRALLFARETGCRLHFVHISSPEGVELIEKAKREGVDVTVETCPHYLALSERDLVRLGPVAKCAPPLRDEERIERMWRQVAEGKLDVIGSDHSPSPEELKSLDGRTFMQAWGGIAGAQSSVEVMLEEGYFKRGLPLPLLSRLLSTQPAKRFGLHPRKGEIGIGFDADFAIVDPKAGYTLTKENLYQRHKISPYVGRTFSSRVSSTWVRGSKVYSAEEGVRLPGHGIRLSPNPMRRQRDDSEFAGTE</sequence>
<dbReference type="InterPro" id="IPR032466">
    <property type="entry name" value="Metal_Hydrolase"/>
</dbReference>
<comment type="similarity">
    <text evidence="1">Belongs to the metallo-dependent hydrolases superfamily. Hydantoinase/dihydropyrimidinase family.</text>
</comment>
<feature type="domain" description="Amidohydrolase-related" evidence="9">
    <location>
        <begin position="54"/>
        <end position="437"/>
    </location>
</feature>
<dbReference type="InterPro" id="IPR011059">
    <property type="entry name" value="Metal-dep_hydrolase_composite"/>
</dbReference>
<keyword evidence="4 7" id="KW-0479">Metal-binding</keyword>
<dbReference type="PANTHER" id="PTHR43668:SF4">
    <property type="entry name" value="ALLANTOINASE"/>
    <property type="match status" value="1"/>
</dbReference>
<dbReference type="UniPathway" id="UPA00395">
    <property type="reaction ID" value="UER00653"/>
</dbReference>
<protein>
    <recommendedName>
        <fullName evidence="7">Allantoinase</fullName>
        <ecNumber evidence="7">3.5.2.5</ecNumber>
    </recommendedName>
    <alternativeName>
        <fullName evidence="7">Allantoin-utilizing enzyme</fullName>
    </alternativeName>
</protein>
<dbReference type="RefSeq" id="WP_185121879.1">
    <property type="nucleotide sequence ID" value="NZ_JACJVQ010000019.1"/>
</dbReference>
<evidence type="ECO:0000256" key="5">
    <source>
        <dbReference type="ARBA" id="ARBA00022801"/>
    </source>
</evidence>
<proteinExistence type="inferred from homology"/>
<feature type="modified residue" description="N6-carboxylysine" evidence="7">
    <location>
        <position position="150"/>
    </location>
</feature>
<keyword evidence="6 7" id="KW-0862">Zinc</keyword>
<evidence type="ECO:0000313" key="10">
    <source>
        <dbReference type="EMBL" id="MBB6636667.1"/>
    </source>
</evidence>
<dbReference type="AlphaFoldDB" id="A0A841T480"/>
<dbReference type="Gene3D" id="3.20.20.140">
    <property type="entry name" value="Metal-dependent hydrolases"/>
    <property type="match status" value="1"/>
</dbReference>
<comment type="function">
    <text evidence="7">Catalyzes the conversion of allantoin (5-ureidohydantoin) to allantoic acid by hydrolytic cleavage of the five-member hydantoin ring.</text>
</comment>
<dbReference type="EC" id="3.5.2.5" evidence="7"/>
<dbReference type="PANTHER" id="PTHR43668">
    <property type="entry name" value="ALLANTOINASE"/>
    <property type="match status" value="1"/>
</dbReference>
<dbReference type="Proteomes" id="UP000535838">
    <property type="component" value="Unassembled WGS sequence"/>
</dbReference>
<feature type="binding site" evidence="7">
    <location>
        <position position="318"/>
    </location>
    <ligand>
        <name>Zn(2+)</name>
        <dbReference type="ChEBI" id="CHEBI:29105"/>
        <label>1</label>
    </ligand>
</feature>
<gene>
    <name evidence="7" type="primary">allB</name>
    <name evidence="10" type="ORF">H7B67_21290</name>
</gene>
<dbReference type="GO" id="GO:0005737">
    <property type="term" value="C:cytoplasm"/>
    <property type="evidence" value="ECO:0007669"/>
    <property type="project" value="TreeGrafter"/>
</dbReference>
<dbReference type="HAMAP" id="MF_01645">
    <property type="entry name" value="Hydantoinase"/>
    <property type="match status" value="1"/>
</dbReference>
<evidence type="ECO:0000256" key="1">
    <source>
        <dbReference type="ARBA" id="ARBA00008829"/>
    </source>
</evidence>
<evidence type="ECO:0000256" key="2">
    <source>
        <dbReference type="ARBA" id="ARBA00011881"/>
    </source>
</evidence>
<evidence type="ECO:0000256" key="8">
    <source>
        <dbReference type="SAM" id="MobiDB-lite"/>
    </source>
</evidence>
<feature type="binding site" description="via carbamate group" evidence="7">
    <location>
        <position position="150"/>
    </location>
    <ligand>
        <name>Zn(2+)</name>
        <dbReference type="ChEBI" id="CHEBI:29105"/>
        <label>1</label>
    </ligand>
</feature>
<feature type="region of interest" description="Disordered" evidence="8">
    <location>
        <begin position="450"/>
        <end position="473"/>
    </location>
</feature>
<dbReference type="EMBL" id="JACJVQ010000019">
    <property type="protein sequence ID" value="MBB6636667.1"/>
    <property type="molecule type" value="Genomic_DNA"/>
</dbReference>
<comment type="caution">
    <text evidence="10">The sequence shown here is derived from an EMBL/GenBank/DDBJ whole genome shotgun (WGS) entry which is preliminary data.</text>
</comment>
<organism evidence="10 11">
    <name type="scientific">Cohnella thailandensis</name>
    <dbReference type="NCBI Taxonomy" id="557557"/>
    <lineage>
        <taxon>Bacteria</taxon>
        <taxon>Bacillati</taxon>
        <taxon>Bacillota</taxon>
        <taxon>Bacilli</taxon>
        <taxon>Bacillales</taxon>
        <taxon>Paenibacillaceae</taxon>
        <taxon>Cohnella</taxon>
    </lineage>
</organism>
<evidence type="ECO:0000259" key="9">
    <source>
        <dbReference type="Pfam" id="PF01979"/>
    </source>
</evidence>
<dbReference type="InterPro" id="IPR017593">
    <property type="entry name" value="Allantoinase"/>
</dbReference>
<reference evidence="10 11" key="1">
    <citation type="submission" date="2020-08" db="EMBL/GenBank/DDBJ databases">
        <title>Cohnella phylogeny.</title>
        <authorList>
            <person name="Dunlap C."/>
        </authorList>
    </citation>
    <scope>NUCLEOTIDE SEQUENCE [LARGE SCALE GENOMIC DNA]</scope>
    <source>
        <strain evidence="10 11">DSM 25241</strain>
    </source>
</reference>
<comment type="PTM">
    <text evidence="7">Carboxylation allows a single lysine to coordinate two zinc ions.</text>
</comment>
<dbReference type="SUPFAM" id="SSF51338">
    <property type="entry name" value="Composite domain of metallo-dependent hydrolases"/>
    <property type="match status" value="1"/>
</dbReference>
<feature type="binding site" evidence="7">
    <location>
        <position position="245"/>
    </location>
    <ligand>
        <name>Zn(2+)</name>
        <dbReference type="ChEBI" id="CHEBI:29105"/>
        <label>2</label>
    </ligand>
</feature>
<dbReference type="InterPro" id="IPR050138">
    <property type="entry name" value="DHOase/Allantoinase_Hydrolase"/>
</dbReference>
<comment type="cofactor">
    <cofactor evidence="7">
        <name>Zn(2+)</name>
        <dbReference type="ChEBI" id="CHEBI:29105"/>
    </cofactor>
    <text evidence="7">Binds 2 Zn(2+) ions per subunit.</text>
</comment>
<evidence type="ECO:0000256" key="7">
    <source>
        <dbReference type="HAMAP-Rule" id="MF_01645"/>
    </source>
</evidence>
<name>A0A841T480_9BACL</name>
<dbReference type="FunFam" id="3.20.20.140:FF:000174">
    <property type="entry name" value="Dihydropyrimidinase-related protein 2"/>
    <property type="match status" value="1"/>
</dbReference>
<accession>A0A841T480</accession>
<dbReference type="GO" id="GO:0008270">
    <property type="term" value="F:zinc ion binding"/>
    <property type="evidence" value="ECO:0007669"/>
    <property type="project" value="InterPro"/>
</dbReference>